<protein>
    <submittedName>
        <fullName evidence="6">Large conductance mechanosensitive channel</fullName>
    </submittedName>
</protein>
<dbReference type="SUPFAM" id="SSF81330">
    <property type="entry name" value="Gated mechanosensitive channel"/>
    <property type="match status" value="1"/>
</dbReference>
<accession>A0A7Z0IV43</accession>
<dbReference type="PANTHER" id="PTHR30266">
    <property type="entry name" value="MECHANOSENSITIVE CHANNEL MSCL"/>
    <property type="match status" value="1"/>
</dbReference>
<keyword evidence="7" id="KW-1185">Reference proteome</keyword>
<evidence type="ECO:0000256" key="3">
    <source>
        <dbReference type="ARBA" id="ARBA00022989"/>
    </source>
</evidence>
<gene>
    <name evidence="6" type="ORF">BJ988_005517</name>
</gene>
<dbReference type="InterPro" id="IPR037673">
    <property type="entry name" value="MSC/AndL"/>
</dbReference>
<dbReference type="Proteomes" id="UP000564496">
    <property type="component" value="Unassembled WGS sequence"/>
</dbReference>
<comment type="subcellular location">
    <subcellularLocation>
        <location evidence="1">Membrane</location>
        <topology evidence="1">Multi-pass membrane protein</topology>
    </subcellularLocation>
</comment>
<dbReference type="GO" id="GO:0008381">
    <property type="term" value="F:mechanosensitive monoatomic ion channel activity"/>
    <property type="evidence" value="ECO:0007669"/>
    <property type="project" value="TreeGrafter"/>
</dbReference>
<name>A0A7Z0IV43_9ACTN</name>
<feature type="transmembrane region" description="Helical" evidence="5">
    <location>
        <begin position="58"/>
        <end position="81"/>
    </location>
</feature>
<evidence type="ECO:0000256" key="1">
    <source>
        <dbReference type="ARBA" id="ARBA00004141"/>
    </source>
</evidence>
<sequence length="116" mass="12587">MNGFKKFLLQGDLIKLAVAFIMGAAFASVVTATVDVIMDLIGKVGGTPNFSNYEPGGVSLGAWLTAVIAFVIMAAVVYFMIVKPYTHAKERYFPEPEPGETEIDILKQIRDRLSGS</sequence>
<dbReference type="PANTHER" id="PTHR30266:SF2">
    <property type="entry name" value="LARGE-CONDUCTANCE MECHANOSENSITIVE CHANNEL"/>
    <property type="match status" value="1"/>
</dbReference>
<dbReference type="GO" id="GO:0016020">
    <property type="term" value="C:membrane"/>
    <property type="evidence" value="ECO:0007669"/>
    <property type="project" value="UniProtKB-SubCell"/>
</dbReference>
<dbReference type="AlphaFoldDB" id="A0A7Z0IV43"/>
<evidence type="ECO:0000313" key="7">
    <source>
        <dbReference type="Proteomes" id="UP000564496"/>
    </source>
</evidence>
<evidence type="ECO:0000313" key="6">
    <source>
        <dbReference type="EMBL" id="NYI80869.1"/>
    </source>
</evidence>
<reference evidence="6 7" key="1">
    <citation type="submission" date="2020-07" db="EMBL/GenBank/DDBJ databases">
        <title>Sequencing the genomes of 1000 actinobacteria strains.</title>
        <authorList>
            <person name="Klenk H.-P."/>
        </authorList>
    </citation>
    <scope>NUCLEOTIDE SEQUENCE [LARGE SCALE GENOMIC DNA]</scope>
    <source>
        <strain evidence="6 7">DSM 26487</strain>
    </source>
</reference>
<keyword evidence="3 5" id="KW-1133">Transmembrane helix</keyword>
<proteinExistence type="predicted"/>
<dbReference type="Pfam" id="PF01741">
    <property type="entry name" value="MscL"/>
    <property type="match status" value="1"/>
</dbReference>
<comment type="caution">
    <text evidence="6">The sequence shown here is derived from an EMBL/GenBank/DDBJ whole genome shotgun (WGS) entry which is preliminary data.</text>
</comment>
<keyword evidence="4 5" id="KW-0472">Membrane</keyword>
<evidence type="ECO:0000256" key="4">
    <source>
        <dbReference type="ARBA" id="ARBA00023136"/>
    </source>
</evidence>
<evidence type="ECO:0000256" key="2">
    <source>
        <dbReference type="ARBA" id="ARBA00022692"/>
    </source>
</evidence>
<dbReference type="Gene3D" id="1.10.1200.120">
    <property type="entry name" value="Large-conductance mechanosensitive channel, MscL, domain 1"/>
    <property type="match status" value="1"/>
</dbReference>
<dbReference type="RefSeq" id="WP_179661015.1">
    <property type="nucleotide sequence ID" value="NZ_JACBZR010000001.1"/>
</dbReference>
<dbReference type="InterPro" id="IPR036019">
    <property type="entry name" value="MscL_channel"/>
</dbReference>
<organism evidence="6 7">
    <name type="scientific">Nocardioides panzhihuensis</name>
    <dbReference type="NCBI Taxonomy" id="860243"/>
    <lineage>
        <taxon>Bacteria</taxon>
        <taxon>Bacillati</taxon>
        <taxon>Actinomycetota</taxon>
        <taxon>Actinomycetes</taxon>
        <taxon>Propionibacteriales</taxon>
        <taxon>Nocardioidaceae</taxon>
        <taxon>Nocardioides</taxon>
    </lineage>
</organism>
<dbReference type="EMBL" id="JACBZR010000001">
    <property type="protein sequence ID" value="NYI80869.1"/>
    <property type="molecule type" value="Genomic_DNA"/>
</dbReference>
<feature type="transmembrane region" description="Helical" evidence="5">
    <location>
        <begin position="12"/>
        <end position="38"/>
    </location>
</feature>
<evidence type="ECO:0000256" key="5">
    <source>
        <dbReference type="SAM" id="Phobius"/>
    </source>
</evidence>
<keyword evidence="2 5" id="KW-0812">Transmembrane</keyword>